<evidence type="ECO:0000256" key="1">
    <source>
        <dbReference type="SAM" id="MobiDB-lite"/>
    </source>
</evidence>
<sequence length="178" mass="19901">MSKANASAKNRRAYGGNPPPPVPQQNTLQQNPSQSNTPNSGFTLQQVIAVIDHRLVDLETFVKETKNQTPKKLKSEDLDSVAQLPTIPESINSVQEVLDEFSNRFDMMAEEIGNLKEIVLKLQSYTMDVNRTLLEERIRVLSDLGENSTELFDLSSTTPNQEVVDTNTIENIQISTVE</sequence>
<proteinExistence type="predicted"/>
<accession>A0A6C0JDU5</accession>
<name>A0A6C0JDU5_9ZZZZ</name>
<organism evidence="2">
    <name type="scientific">viral metagenome</name>
    <dbReference type="NCBI Taxonomy" id="1070528"/>
    <lineage>
        <taxon>unclassified sequences</taxon>
        <taxon>metagenomes</taxon>
        <taxon>organismal metagenomes</taxon>
    </lineage>
</organism>
<feature type="region of interest" description="Disordered" evidence="1">
    <location>
        <begin position="1"/>
        <end position="40"/>
    </location>
</feature>
<evidence type="ECO:0000313" key="2">
    <source>
        <dbReference type="EMBL" id="QHU03799.1"/>
    </source>
</evidence>
<dbReference type="EMBL" id="MN740389">
    <property type="protein sequence ID" value="QHU03799.1"/>
    <property type="molecule type" value="Genomic_DNA"/>
</dbReference>
<dbReference type="AlphaFoldDB" id="A0A6C0JDU5"/>
<reference evidence="2" key="1">
    <citation type="journal article" date="2020" name="Nature">
        <title>Giant virus diversity and host interactions through global metagenomics.</title>
        <authorList>
            <person name="Schulz F."/>
            <person name="Roux S."/>
            <person name="Paez-Espino D."/>
            <person name="Jungbluth S."/>
            <person name="Walsh D.A."/>
            <person name="Denef V.J."/>
            <person name="McMahon K.D."/>
            <person name="Konstantinidis K.T."/>
            <person name="Eloe-Fadrosh E.A."/>
            <person name="Kyrpides N.C."/>
            <person name="Woyke T."/>
        </authorList>
    </citation>
    <scope>NUCLEOTIDE SEQUENCE</scope>
    <source>
        <strain evidence="2">GVMAG-M-3300027708-20</strain>
    </source>
</reference>
<protein>
    <submittedName>
        <fullName evidence="2">Uncharacterized protein</fullName>
    </submittedName>
</protein>